<name>A0A7R9PT36_9ACAR</name>
<organism evidence="11">
    <name type="scientific">Medioppia subpectinata</name>
    <dbReference type="NCBI Taxonomy" id="1979941"/>
    <lineage>
        <taxon>Eukaryota</taxon>
        <taxon>Metazoa</taxon>
        <taxon>Ecdysozoa</taxon>
        <taxon>Arthropoda</taxon>
        <taxon>Chelicerata</taxon>
        <taxon>Arachnida</taxon>
        <taxon>Acari</taxon>
        <taxon>Acariformes</taxon>
        <taxon>Sarcoptiformes</taxon>
        <taxon>Oribatida</taxon>
        <taxon>Brachypylina</taxon>
        <taxon>Oppioidea</taxon>
        <taxon>Oppiidae</taxon>
        <taxon>Medioppia</taxon>
    </lineage>
</organism>
<dbReference type="EMBL" id="CAJPIZ010000025">
    <property type="protein sequence ID" value="CAG2100092.1"/>
    <property type="molecule type" value="Genomic_DNA"/>
</dbReference>
<evidence type="ECO:0000256" key="4">
    <source>
        <dbReference type="ARBA" id="ARBA00022679"/>
    </source>
</evidence>
<keyword evidence="5" id="KW-0812">Transmembrane</keyword>
<dbReference type="GO" id="GO:0006493">
    <property type="term" value="P:protein O-linked glycosylation"/>
    <property type="evidence" value="ECO:0007669"/>
    <property type="project" value="TreeGrafter"/>
</dbReference>
<dbReference type="EMBL" id="OC854600">
    <property type="protein sequence ID" value="CAD7619662.1"/>
    <property type="molecule type" value="Genomic_DNA"/>
</dbReference>
<protein>
    <recommendedName>
        <fullName evidence="10">Hexosyltransferase</fullName>
        <ecNumber evidence="10">2.4.1.-</ecNumber>
    </recommendedName>
</protein>
<keyword evidence="9" id="KW-0472">Membrane</keyword>
<keyword evidence="8 10" id="KW-0333">Golgi apparatus</keyword>
<evidence type="ECO:0000256" key="7">
    <source>
        <dbReference type="ARBA" id="ARBA00022989"/>
    </source>
</evidence>
<evidence type="ECO:0000256" key="2">
    <source>
        <dbReference type="ARBA" id="ARBA00008661"/>
    </source>
</evidence>
<keyword evidence="4" id="KW-0808">Transferase</keyword>
<evidence type="ECO:0000256" key="10">
    <source>
        <dbReference type="RuleBase" id="RU363063"/>
    </source>
</evidence>
<dbReference type="FunFam" id="3.90.550.50:FF:000028">
    <property type="entry name" value="Hexosyltransferase"/>
    <property type="match status" value="1"/>
</dbReference>
<dbReference type="OrthoDB" id="115198at2759"/>
<evidence type="ECO:0000256" key="1">
    <source>
        <dbReference type="ARBA" id="ARBA00004323"/>
    </source>
</evidence>
<sequence length="363" mass="42104">MKSFLFGLLLFVGLTYMFVLNVYLSTTDTYVTNKLPKKNTYGRAQRSNWSANPYDTSGLAADDLSALINITDFKFVINSNRCAIGAHDKTQSVGDGPDGIFVVVFVHSAPINFDKRRSIRQTWGNERNVRHNRMRVVFLVGSVADPSVQKSLMKESEQFGDLVQGNFRDSYRNLTYKHVMGLKWIVYFCQNAKYVFKTDDDIFVDIFQLIFYLKGTFGNSYPPKNLMNCYVITNPYPKRSQRSKWRVTFKEYPAKYYPPYCSGWGILMSPDVVFKLYVSSRQFPFFWVDDVHISGVLARHIGVTHIDFTPKLALGDNEIEDWLSNDKLSIPPLFGHPDSDLKTIYSLWNKTVKYYRFKYKYIL</sequence>
<reference evidence="11" key="1">
    <citation type="submission" date="2020-11" db="EMBL/GenBank/DDBJ databases">
        <authorList>
            <person name="Tran Van P."/>
        </authorList>
    </citation>
    <scope>NUCLEOTIDE SEQUENCE</scope>
</reference>
<evidence type="ECO:0000313" key="11">
    <source>
        <dbReference type="EMBL" id="CAD7619662.1"/>
    </source>
</evidence>
<comment type="subcellular location">
    <subcellularLocation>
        <location evidence="1 10">Golgi apparatus membrane</location>
        <topology evidence="1 10">Single-pass type II membrane protein</topology>
    </subcellularLocation>
</comment>
<dbReference type="GO" id="GO:0000139">
    <property type="term" value="C:Golgi membrane"/>
    <property type="evidence" value="ECO:0007669"/>
    <property type="project" value="UniProtKB-SubCell"/>
</dbReference>
<dbReference type="PANTHER" id="PTHR11214:SF376">
    <property type="entry name" value="HEXOSYLTRANSFERASE"/>
    <property type="match status" value="1"/>
</dbReference>
<dbReference type="AlphaFoldDB" id="A0A7R9PT36"/>
<keyword evidence="12" id="KW-1185">Reference proteome</keyword>
<gene>
    <name evidence="11" type="ORF">OSB1V03_LOCUS162</name>
</gene>
<dbReference type="Pfam" id="PF01762">
    <property type="entry name" value="Galactosyl_T"/>
    <property type="match status" value="1"/>
</dbReference>
<keyword evidence="6" id="KW-0735">Signal-anchor</keyword>
<dbReference type="GO" id="GO:0016758">
    <property type="term" value="F:hexosyltransferase activity"/>
    <property type="evidence" value="ECO:0007669"/>
    <property type="project" value="InterPro"/>
</dbReference>
<evidence type="ECO:0000256" key="8">
    <source>
        <dbReference type="ARBA" id="ARBA00023034"/>
    </source>
</evidence>
<keyword evidence="3 10" id="KW-0328">Glycosyltransferase</keyword>
<dbReference type="EC" id="2.4.1.-" evidence="10"/>
<dbReference type="InterPro" id="IPR002659">
    <property type="entry name" value="Glyco_trans_31"/>
</dbReference>
<evidence type="ECO:0000256" key="6">
    <source>
        <dbReference type="ARBA" id="ARBA00022968"/>
    </source>
</evidence>
<dbReference type="Gene3D" id="3.90.550.50">
    <property type="match status" value="1"/>
</dbReference>
<evidence type="ECO:0000256" key="5">
    <source>
        <dbReference type="ARBA" id="ARBA00022692"/>
    </source>
</evidence>
<dbReference type="Proteomes" id="UP000759131">
    <property type="component" value="Unassembled WGS sequence"/>
</dbReference>
<dbReference type="PANTHER" id="PTHR11214">
    <property type="entry name" value="BETA-1,3-N-ACETYLGLUCOSAMINYLTRANSFERASE"/>
    <property type="match status" value="1"/>
</dbReference>
<evidence type="ECO:0000313" key="12">
    <source>
        <dbReference type="Proteomes" id="UP000759131"/>
    </source>
</evidence>
<keyword evidence="7" id="KW-1133">Transmembrane helix</keyword>
<accession>A0A7R9PT36</accession>
<evidence type="ECO:0000256" key="3">
    <source>
        <dbReference type="ARBA" id="ARBA00022676"/>
    </source>
</evidence>
<comment type="similarity">
    <text evidence="2 10">Belongs to the glycosyltransferase 31 family.</text>
</comment>
<evidence type="ECO:0000256" key="9">
    <source>
        <dbReference type="ARBA" id="ARBA00023136"/>
    </source>
</evidence>
<proteinExistence type="inferred from homology"/>